<accession>B2WKQ3</accession>
<evidence type="ECO:0000313" key="8">
    <source>
        <dbReference type="EMBL" id="EDU43613.1"/>
    </source>
</evidence>
<dbReference type="InterPro" id="IPR052337">
    <property type="entry name" value="SAT4-like"/>
</dbReference>
<evidence type="ECO:0000256" key="2">
    <source>
        <dbReference type="ARBA" id="ARBA00022692"/>
    </source>
</evidence>
<evidence type="ECO:0000256" key="6">
    <source>
        <dbReference type="SAM" id="Phobius"/>
    </source>
</evidence>
<protein>
    <recommendedName>
        <fullName evidence="7">Rhodopsin domain-containing protein</fullName>
    </recommendedName>
</protein>
<dbReference type="PANTHER" id="PTHR33048">
    <property type="entry name" value="PTH11-LIKE INTEGRAL MEMBRANE PROTEIN (AFU_ORTHOLOGUE AFUA_5G11245)"/>
    <property type="match status" value="1"/>
</dbReference>
<name>B2WKQ3_PYRTR</name>
<feature type="domain" description="Rhodopsin" evidence="7">
    <location>
        <begin position="27"/>
        <end position="130"/>
    </location>
</feature>
<evidence type="ECO:0000256" key="1">
    <source>
        <dbReference type="ARBA" id="ARBA00004141"/>
    </source>
</evidence>
<dbReference type="GO" id="GO:0016020">
    <property type="term" value="C:membrane"/>
    <property type="evidence" value="ECO:0007669"/>
    <property type="project" value="UniProtKB-SubCell"/>
</dbReference>
<dbReference type="OrthoDB" id="5329176at2759"/>
<dbReference type="HOGENOM" id="CLU_1230454_0_0_1"/>
<evidence type="ECO:0000313" key="9">
    <source>
        <dbReference type="Proteomes" id="UP000001471"/>
    </source>
</evidence>
<dbReference type="InterPro" id="IPR049326">
    <property type="entry name" value="Rhodopsin_dom_fungi"/>
</dbReference>
<comment type="subcellular location">
    <subcellularLocation>
        <location evidence="1">Membrane</location>
        <topology evidence="1">Multi-pass membrane protein</topology>
    </subcellularLocation>
</comment>
<sequence length="225" mass="25280">MTHESKYWREPTILIASLVITLLVFVARMVARCGIAKNAGLDDVLVSIGMLPLIGLSILTILGGTSDSSSWQWLIYSQGIGGYGSQFGPNDFTPHIMQEVAKIKFAIIINYVAASAMIKLSILCFYRRFSGPLTYIWSYSDTLSAADANLLNCWSLGWFWTAIEDQLGVFWASAPAMKIFFNHYFETYTPCTIGSFEIFQRVKMRFLDSTQPRPSVQQNEEIAAR</sequence>
<evidence type="ECO:0000259" key="7">
    <source>
        <dbReference type="Pfam" id="PF20684"/>
    </source>
</evidence>
<gene>
    <name evidence="8" type="ORF">PTRG_10563</name>
</gene>
<dbReference type="PANTHER" id="PTHR33048:SF129">
    <property type="entry name" value="INTEGRAL MEMBRANE PROTEIN-RELATED"/>
    <property type="match status" value="1"/>
</dbReference>
<keyword evidence="2 6" id="KW-0812">Transmembrane</keyword>
<organism evidence="8 9">
    <name type="scientific">Pyrenophora tritici-repentis (strain Pt-1C-BFP)</name>
    <name type="common">Wheat tan spot fungus</name>
    <name type="synonym">Drechslera tritici-repentis</name>
    <dbReference type="NCBI Taxonomy" id="426418"/>
    <lineage>
        <taxon>Eukaryota</taxon>
        <taxon>Fungi</taxon>
        <taxon>Dikarya</taxon>
        <taxon>Ascomycota</taxon>
        <taxon>Pezizomycotina</taxon>
        <taxon>Dothideomycetes</taxon>
        <taxon>Pleosporomycetidae</taxon>
        <taxon>Pleosporales</taxon>
        <taxon>Pleosporineae</taxon>
        <taxon>Pleosporaceae</taxon>
        <taxon>Pyrenophora</taxon>
    </lineage>
</organism>
<evidence type="ECO:0000256" key="4">
    <source>
        <dbReference type="ARBA" id="ARBA00023136"/>
    </source>
</evidence>
<proteinExistence type="inferred from homology"/>
<feature type="transmembrane region" description="Helical" evidence="6">
    <location>
        <begin position="12"/>
        <end position="31"/>
    </location>
</feature>
<dbReference type="AlphaFoldDB" id="B2WKQ3"/>
<keyword evidence="3 6" id="KW-1133">Transmembrane helix</keyword>
<dbReference type="Proteomes" id="UP000001471">
    <property type="component" value="Unassembled WGS sequence"/>
</dbReference>
<dbReference type="EMBL" id="DS231628">
    <property type="protein sequence ID" value="EDU43613.1"/>
    <property type="molecule type" value="Genomic_DNA"/>
</dbReference>
<keyword evidence="4 6" id="KW-0472">Membrane</keyword>
<feature type="transmembrane region" description="Helical" evidence="6">
    <location>
        <begin position="43"/>
        <end position="64"/>
    </location>
</feature>
<reference evidence="9" key="1">
    <citation type="journal article" date="2013" name="G3 (Bethesda)">
        <title>Comparative genomics of a plant-pathogenic fungus, Pyrenophora tritici-repentis, reveals transduplication and the impact of repeat elements on pathogenicity and population divergence.</title>
        <authorList>
            <person name="Manning V.A."/>
            <person name="Pandelova I."/>
            <person name="Dhillon B."/>
            <person name="Wilhelm L.J."/>
            <person name="Goodwin S.B."/>
            <person name="Berlin A.M."/>
            <person name="Figueroa M."/>
            <person name="Freitag M."/>
            <person name="Hane J.K."/>
            <person name="Henrissat B."/>
            <person name="Holman W.H."/>
            <person name="Kodira C.D."/>
            <person name="Martin J."/>
            <person name="Oliver R.P."/>
            <person name="Robbertse B."/>
            <person name="Schackwitz W."/>
            <person name="Schwartz D.C."/>
            <person name="Spatafora J.W."/>
            <person name="Turgeon B.G."/>
            <person name="Yandava C."/>
            <person name="Young S."/>
            <person name="Zhou S."/>
            <person name="Zeng Q."/>
            <person name="Grigoriev I.V."/>
            <person name="Ma L.-J."/>
            <person name="Ciuffetti L.M."/>
        </authorList>
    </citation>
    <scope>NUCLEOTIDE SEQUENCE [LARGE SCALE GENOMIC DNA]</scope>
    <source>
        <strain evidence="9">Pt-1C-BFP</strain>
    </source>
</reference>
<dbReference type="STRING" id="426418.B2WKQ3"/>
<evidence type="ECO:0000256" key="5">
    <source>
        <dbReference type="ARBA" id="ARBA00038359"/>
    </source>
</evidence>
<evidence type="ECO:0000256" key="3">
    <source>
        <dbReference type="ARBA" id="ARBA00022989"/>
    </source>
</evidence>
<dbReference type="InParanoid" id="B2WKQ3"/>
<feature type="transmembrane region" description="Helical" evidence="6">
    <location>
        <begin position="105"/>
        <end position="126"/>
    </location>
</feature>
<comment type="similarity">
    <text evidence="5">Belongs to the SAT4 family.</text>
</comment>
<dbReference type="Pfam" id="PF20684">
    <property type="entry name" value="Fung_rhodopsin"/>
    <property type="match status" value="1"/>
</dbReference>